<dbReference type="KEGG" id="trg:TRUGW13939_00141"/>
<organism evidence="2 3">
    <name type="scientific">Talaromyces rugulosus</name>
    <name type="common">Penicillium rugulosum</name>
    <dbReference type="NCBI Taxonomy" id="121627"/>
    <lineage>
        <taxon>Eukaryota</taxon>
        <taxon>Fungi</taxon>
        <taxon>Dikarya</taxon>
        <taxon>Ascomycota</taxon>
        <taxon>Pezizomycotina</taxon>
        <taxon>Eurotiomycetes</taxon>
        <taxon>Eurotiomycetidae</taxon>
        <taxon>Eurotiales</taxon>
        <taxon>Trichocomaceae</taxon>
        <taxon>Talaromyces</taxon>
        <taxon>Talaromyces sect. Islandici</taxon>
    </lineage>
</organism>
<feature type="chain" id="PRO_5028811054" evidence="1">
    <location>
        <begin position="21"/>
        <end position="139"/>
    </location>
</feature>
<accession>A0A7H8QGG9</accession>
<feature type="signal peptide" evidence="1">
    <location>
        <begin position="1"/>
        <end position="20"/>
    </location>
</feature>
<evidence type="ECO:0000313" key="2">
    <source>
        <dbReference type="EMBL" id="QKX53070.1"/>
    </source>
</evidence>
<evidence type="ECO:0000313" key="3">
    <source>
        <dbReference type="Proteomes" id="UP000509510"/>
    </source>
</evidence>
<reference evidence="3" key="1">
    <citation type="submission" date="2020-06" db="EMBL/GenBank/DDBJ databases">
        <title>A chromosome-scale genome assembly of Talaromyces rugulosus W13939.</title>
        <authorList>
            <person name="Wang B."/>
            <person name="Guo L."/>
            <person name="Ye K."/>
            <person name="Wang L."/>
        </authorList>
    </citation>
    <scope>NUCLEOTIDE SEQUENCE [LARGE SCALE GENOMIC DNA]</scope>
    <source>
        <strain evidence="3">W13939</strain>
    </source>
</reference>
<dbReference type="Proteomes" id="UP000509510">
    <property type="component" value="Chromosome I"/>
</dbReference>
<dbReference type="AlphaFoldDB" id="A0A7H8QGG9"/>
<protein>
    <submittedName>
        <fullName evidence="2">Uncharacterized protein</fullName>
    </submittedName>
</protein>
<keyword evidence="3" id="KW-1185">Reference proteome</keyword>
<dbReference type="RefSeq" id="XP_035339249.1">
    <property type="nucleotide sequence ID" value="XM_035483356.1"/>
</dbReference>
<proteinExistence type="predicted"/>
<dbReference type="GeneID" id="55987658"/>
<dbReference type="OrthoDB" id="10306202at2759"/>
<evidence type="ECO:0000256" key="1">
    <source>
        <dbReference type="SAM" id="SignalP"/>
    </source>
</evidence>
<keyword evidence="1" id="KW-0732">Signal</keyword>
<dbReference type="EMBL" id="CP055898">
    <property type="protein sequence ID" value="QKX53070.1"/>
    <property type="molecule type" value="Genomic_DNA"/>
</dbReference>
<name>A0A7H8QGG9_TALRU</name>
<gene>
    <name evidence="2" type="ORF">TRUGW13939_00141</name>
</gene>
<sequence length="139" mass="14429">MHFPINTAIVLAITAALGASQTLTLTPYPTSGCSGSAGPVFTTAISDYSNFCADSAGWQAYQVDGDDSLFPVGMAGCDDDSCGSCDIDEACSSISASGCLNLAHPDGEYKDSQSVQLSDGTLCDPGYLKMRRAVERSLH</sequence>